<dbReference type="SUPFAM" id="SSF53474">
    <property type="entry name" value="alpha/beta-Hydrolases"/>
    <property type="match status" value="1"/>
</dbReference>
<proteinExistence type="predicted"/>
<accession>A0ABX0JYY8</accession>
<organism evidence="2 3">
    <name type="scientific">Acetobacter conturbans</name>
    <dbReference type="NCBI Taxonomy" id="1737472"/>
    <lineage>
        <taxon>Bacteria</taxon>
        <taxon>Pseudomonadati</taxon>
        <taxon>Pseudomonadota</taxon>
        <taxon>Alphaproteobacteria</taxon>
        <taxon>Acetobacterales</taxon>
        <taxon>Acetobacteraceae</taxon>
        <taxon>Acetobacter</taxon>
    </lineage>
</organism>
<evidence type="ECO:0000313" key="2">
    <source>
        <dbReference type="EMBL" id="NHN87640.1"/>
    </source>
</evidence>
<evidence type="ECO:0000313" key="3">
    <source>
        <dbReference type="Proteomes" id="UP000631653"/>
    </source>
</evidence>
<name>A0ABX0JYY8_9PROT</name>
<dbReference type="GO" id="GO:0016787">
    <property type="term" value="F:hydrolase activity"/>
    <property type="evidence" value="ECO:0007669"/>
    <property type="project" value="UniProtKB-KW"/>
</dbReference>
<evidence type="ECO:0000259" key="1">
    <source>
        <dbReference type="Pfam" id="PF00561"/>
    </source>
</evidence>
<dbReference type="Proteomes" id="UP000631653">
    <property type="component" value="Unassembled WGS sequence"/>
</dbReference>
<sequence length="262" mass="28967">MLFEDFTLLNETLNGLPYRVREAGNGPALMLLHGRPETHVMWHKIAPRLARNFSVICPDLHPERPVAQQALDLLELAARWGHESLVIAGHDYGAYIACQMAKEAPHRVRGLALLEALPFLDHSGRDDMAHSLAQYKTCWFGQLHHKPEANLFPVPTDISTVDTARNDSIFAPEAIDDYLASCIWHGEIANPQPSAHTGITCPIMVLWGAKGRLGGWYEPPSLWSTVSTAPVTGKAIDAEHFLPEEAPDEVETALEEFLASLS</sequence>
<keyword evidence="3" id="KW-1185">Reference proteome</keyword>
<dbReference type="PANTHER" id="PTHR43798">
    <property type="entry name" value="MONOACYLGLYCEROL LIPASE"/>
    <property type="match status" value="1"/>
</dbReference>
<dbReference type="InterPro" id="IPR000073">
    <property type="entry name" value="AB_hydrolase_1"/>
</dbReference>
<dbReference type="EMBL" id="WOSY01000002">
    <property type="protein sequence ID" value="NHN87640.1"/>
    <property type="molecule type" value="Genomic_DNA"/>
</dbReference>
<gene>
    <name evidence="2" type="ORF">GOB81_03210</name>
</gene>
<dbReference type="RefSeq" id="WP_173568916.1">
    <property type="nucleotide sequence ID" value="NZ_WOSY01000002.1"/>
</dbReference>
<dbReference type="Pfam" id="PF00561">
    <property type="entry name" value="Abhydrolase_1"/>
    <property type="match status" value="1"/>
</dbReference>
<protein>
    <submittedName>
        <fullName evidence="2">Alpha/beta fold hydrolase</fullName>
    </submittedName>
</protein>
<feature type="domain" description="AB hydrolase-1" evidence="1">
    <location>
        <begin position="27"/>
        <end position="135"/>
    </location>
</feature>
<dbReference type="InterPro" id="IPR050266">
    <property type="entry name" value="AB_hydrolase_sf"/>
</dbReference>
<keyword evidence="2" id="KW-0378">Hydrolase</keyword>
<dbReference type="Gene3D" id="3.40.50.1820">
    <property type="entry name" value="alpha/beta hydrolase"/>
    <property type="match status" value="1"/>
</dbReference>
<reference evidence="2 3" key="1">
    <citation type="journal article" date="2020" name="Int. J. Syst. Evol. Microbiol.">
        <title>Novel acetic acid bacteria from cider fermentations: Acetobacter conturbans sp. nov. and Acetobacter fallax sp. nov.</title>
        <authorList>
            <person name="Sombolestani A.S."/>
            <person name="Cleenwerck I."/>
            <person name="Cnockaert M."/>
            <person name="Borremans W."/>
            <person name="Wieme A.D."/>
            <person name="De Vuyst L."/>
            <person name="Vandamme P."/>
        </authorList>
    </citation>
    <scope>NUCLEOTIDE SEQUENCE [LARGE SCALE GENOMIC DNA]</scope>
    <source>
        <strain evidence="2 3">LMG 1627</strain>
    </source>
</reference>
<dbReference type="InterPro" id="IPR029058">
    <property type="entry name" value="AB_hydrolase_fold"/>
</dbReference>
<comment type="caution">
    <text evidence="2">The sequence shown here is derived from an EMBL/GenBank/DDBJ whole genome shotgun (WGS) entry which is preliminary data.</text>
</comment>